<keyword evidence="5" id="KW-0663">Pyridoxal phosphate</keyword>
<dbReference type="AlphaFoldDB" id="A0A831T883"/>
<dbReference type="NCBIfam" id="NF006569">
    <property type="entry name" value="PRK09082.1"/>
    <property type="match status" value="1"/>
</dbReference>
<feature type="domain" description="Aminotransferase class I/classII large" evidence="6">
    <location>
        <begin position="31"/>
        <end position="384"/>
    </location>
</feature>
<dbReference type="Pfam" id="PF00155">
    <property type="entry name" value="Aminotran_1_2"/>
    <property type="match status" value="1"/>
</dbReference>
<reference evidence="7" key="1">
    <citation type="journal article" date="2020" name="mSystems">
        <title>Genome- and Community-Level Interaction Insights into Carbon Utilization and Element Cycling Functions of Hydrothermarchaeota in Hydrothermal Sediment.</title>
        <authorList>
            <person name="Zhou Z."/>
            <person name="Liu Y."/>
            <person name="Xu W."/>
            <person name="Pan J."/>
            <person name="Luo Z.H."/>
            <person name="Li M."/>
        </authorList>
    </citation>
    <scope>NUCLEOTIDE SEQUENCE [LARGE SCALE GENOMIC DNA]</scope>
    <source>
        <strain evidence="7">SpSt-210</strain>
    </source>
</reference>
<dbReference type="GO" id="GO:0030170">
    <property type="term" value="F:pyridoxal phosphate binding"/>
    <property type="evidence" value="ECO:0007669"/>
    <property type="project" value="InterPro"/>
</dbReference>
<evidence type="ECO:0000256" key="1">
    <source>
        <dbReference type="ARBA" id="ARBA00001933"/>
    </source>
</evidence>
<dbReference type="CDD" id="cd00609">
    <property type="entry name" value="AAT_like"/>
    <property type="match status" value="1"/>
</dbReference>
<dbReference type="FunFam" id="3.40.640.10:FF:000024">
    <property type="entry name" value="Kynurenine--oxoglutarate transaminase 3"/>
    <property type="match status" value="1"/>
</dbReference>
<dbReference type="InterPro" id="IPR015422">
    <property type="entry name" value="PyrdxlP-dep_Trfase_small"/>
</dbReference>
<dbReference type="EMBL" id="DSIY01000029">
    <property type="protein sequence ID" value="HEG90075.1"/>
    <property type="molecule type" value="Genomic_DNA"/>
</dbReference>
<dbReference type="InterPro" id="IPR015424">
    <property type="entry name" value="PyrdxlP-dep_Trfase"/>
</dbReference>
<dbReference type="PANTHER" id="PTHR43807">
    <property type="entry name" value="FI04487P"/>
    <property type="match status" value="1"/>
</dbReference>
<accession>A0A831T883</accession>
<evidence type="ECO:0000256" key="3">
    <source>
        <dbReference type="ARBA" id="ARBA00022576"/>
    </source>
</evidence>
<evidence type="ECO:0000256" key="4">
    <source>
        <dbReference type="ARBA" id="ARBA00022679"/>
    </source>
</evidence>
<dbReference type="GO" id="GO:0005737">
    <property type="term" value="C:cytoplasm"/>
    <property type="evidence" value="ECO:0007669"/>
    <property type="project" value="TreeGrafter"/>
</dbReference>
<gene>
    <name evidence="7" type="ORF">ENP34_01310</name>
</gene>
<dbReference type="SUPFAM" id="SSF53383">
    <property type="entry name" value="PLP-dependent transferases"/>
    <property type="match status" value="1"/>
</dbReference>
<dbReference type="Gene3D" id="3.40.640.10">
    <property type="entry name" value="Type I PLP-dependent aspartate aminotransferase-like (Major domain)"/>
    <property type="match status" value="1"/>
</dbReference>
<dbReference type="InterPro" id="IPR004839">
    <property type="entry name" value="Aminotransferase_I/II_large"/>
</dbReference>
<keyword evidence="3 7" id="KW-0032">Aminotransferase</keyword>
<organism evidence="7">
    <name type="scientific">Thermorudis peleae</name>
    <dbReference type="NCBI Taxonomy" id="1382356"/>
    <lineage>
        <taxon>Bacteria</taxon>
        <taxon>Pseudomonadati</taxon>
        <taxon>Thermomicrobiota</taxon>
        <taxon>Thermomicrobia</taxon>
        <taxon>Thermomicrobia incertae sedis</taxon>
        <taxon>Thermorudis</taxon>
    </lineage>
</organism>
<dbReference type="PANTHER" id="PTHR43807:SF20">
    <property type="entry name" value="FI04487P"/>
    <property type="match status" value="1"/>
</dbReference>
<proteinExistence type="inferred from homology"/>
<dbReference type="Gene3D" id="3.90.1150.10">
    <property type="entry name" value="Aspartate Aminotransferase, domain 1"/>
    <property type="match status" value="1"/>
</dbReference>
<comment type="cofactor">
    <cofactor evidence="1">
        <name>pyridoxal 5'-phosphate</name>
        <dbReference type="ChEBI" id="CHEBI:597326"/>
    </cofactor>
</comment>
<sequence length="402" mass="43549">MAMVPGARRLEGLGVTIFSEMTRLAIAHGAINLGQGFPDFPGPDFVKEAAVAAIRADLNQYAPSHGLPRLRQAIARSFEQSYGHPVDPEGEVTVTTGATEGLHAALLALVDPGDEVIVFEPFYDAYLAQIRFAGGVPRPVTLWPPDWRFDPDELAGAFGPRTRAVIVNTPHNPTGKVFTRDELALIAALCQEHDVLAITDEVYDRILYDGAVHIPLATLPGMWERTITLNSTGKTFSMTGWKIGWAIAPPPLTQAIRTAHQFITFATATPFQEAMAVALEQATESGYYAELAAAYSERREALRRALELAGLPVLPCWGSYFLLADASGLGFPDDVSLCRYLVTEVGVAAIPPSAFYADPARAPVLARFCFAKRLETIQAAAERLARLPDMNTPAKLAHAAQR</sequence>
<comment type="caution">
    <text evidence="7">The sequence shown here is derived from an EMBL/GenBank/DDBJ whole genome shotgun (WGS) entry which is preliminary data.</text>
</comment>
<evidence type="ECO:0000256" key="2">
    <source>
        <dbReference type="ARBA" id="ARBA00007441"/>
    </source>
</evidence>
<dbReference type="InterPro" id="IPR015421">
    <property type="entry name" value="PyrdxlP-dep_Trfase_major"/>
</dbReference>
<evidence type="ECO:0000256" key="5">
    <source>
        <dbReference type="ARBA" id="ARBA00022898"/>
    </source>
</evidence>
<name>A0A831T883_9BACT</name>
<comment type="similarity">
    <text evidence="2">Belongs to the class-I pyridoxal-phosphate-dependent aminotransferase family.</text>
</comment>
<dbReference type="InterPro" id="IPR051326">
    <property type="entry name" value="Kynurenine-oxoglutarate_AT"/>
</dbReference>
<dbReference type="GO" id="GO:0016212">
    <property type="term" value="F:kynurenine-oxoglutarate transaminase activity"/>
    <property type="evidence" value="ECO:0007669"/>
    <property type="project" value="TreeGrafter"/>
</dbReference>
<evidence type="ECO:0000259" key="6">
    <source>
        <dbReference type="Pfam" id="PF00155"/>
    </source>
</evidence>
<keyword evidence="4 7" id="KW-0808">Transferase</keyword>
<evidence type="ECO:0000313" key="7">
    <source>
        <dbReference type="EMBL" id="HEG90075.1"/>
    </source>
</evidence>
<protein>
    <submittedName>
        <fullName evidence="7">Aminotransferase class I/II-fold pyridoxal phosphate-dependent enzyme</fullName>
    </submittedName>
</protein>